<feature type="domain" description="RNase H type-1" evidence="1">
    <location>
        <begin position="77"/>
        <end position="141"/>
    </location>
</feature>
<dbReference type="InterPro" id="IPR002156">
    <property type="entry name" value="RNaseH_domain"/>
</dbReference>
<accession>A0AAW2DC34</accession>
<comment type="caution">
    <text evidence="2">The sequence shown here is derived from an EMBL/GenBank/DDBJ whole genome shotgun (WGS) entry which is preliminary data.</text>
</comment>
<proteinExistence type="predicted"/>
<dbReference type="InterPro" id="IPR052929">
    <property type="entry name" value="RNase_H-like_EbsB-rel"/>
</dbReference>
<sequence length="148" mass="16955">MSLEEMVLFLTQAWFIWNRRNGVIHGGRFIDPDTLNRQAAEYLEEYRHAQEQLATELVMQISREAWKPPPESVFKLNFDAAVFSEVNRFDVGAIVRNYKGEVMATMFARGPAMYNSEEGELLACRNAIEFGVDAGFPSLLLKETMLML</sequence>
<organism evidence="2 3">
    <name type="scientific">Lithocarpus litseifolius</name>
    <dbReference type="NCBI Taxonomy" id="425828"/>
    <lineage>
        <taxon>Eukaryota</taxon>
        <taxon>Viridiplantae</taxon>
        <taxon>Streptophyta</taxon>
        <taxon>Embryophyta</taxon>
        <taxon>Tracheophyta</taxon>
        <taxon>Spermatophyta</taxon>
        <taxon>Magnoliopsida</taxon>
        <taxon>eudicotyledons</taxon>
        <taxon>Gunneridae</taxon>
        <taxon>Pentapetalae</taxon>
        <taxon>rosids</taxon>
        <taxon>fabids</taxon>
        <taxon>Fagales</taxon>
        <taxon>Fagaceae</taxon>
        <taxon>Lithocarpus</taxon>
    </lineage>
</organism>
<evidence type="ECO:0000259" key="1">
    <source>
        <dbReference type="Pfam" id="PF13456"/>
    </source>
</evidence>
<evidence type="ECO:0000313" key="3">
    <source>
        <dbReference type="Proteomes" id="UP001459277"/>
    </source>
</evidence>
<dbReference type="GO" id="GO:0004523">
    <property type="term" value="F:RNA-DNA hybrid ribonuclease activity"/>
    <property type="evidence" value="ECO:0007669"/>
    <property type="project" value="InterPro"/>
</dbReference>
<keyword evidence="3" id="KW-1185">Reference proteome</keyword>
<dbReference type="AlphaFoldDB" id="A0AAW2DC34"/>
<dbReference type="PANTHER" id="PTHR47074">
    <property type="entry name" value="BNAC02G40300D PROTEIN"/>
    <property type="match status" value="1"/>
</dbReference>
<reference evidence="2 3" key="1">
    <citation type="submission" date="2024-01" db="EMBL/GenBank/DDBJ databases">
        <title>A telomere-to-telomere, gap-free genome of sweet tea (Lithocarpus litseifolius).</title>
        <authorList>
            <person name="Zhou J."/>
        </authorList>
    </citation>
    <scope>NUCLEOTIDE SEQUENCE [LARGE SCALE GENOMIC DNA]</scope>
    <source>
        <strain evidence="2">Zhou-2022a</strain>
        <tissue evidence="2">Leaf</tissue>
    </source>
</reference>
<dbReference type="GO" id="GO:0003676">
    <property type="term" value="F:nucleic acid binding"/>
    <property type="evidence" value="ECO:0007669"/>
    <property type="project" value="InterPro"/>
</dbReference>
<dbReference type="PANTHER" id="PTHR47074:SF61">
    <property type="entry name" value="RNASE H TYPE-1 DOMAIN-CONTAINING PROTEIN"/>
    <property type="match status" value="1"/>
</dbReference>
<name>A0AAW2DC34_9ROSI</name>
<gene>
    <name evidence="2" type="ORF">SO802_009316</name>
</gene>
<dbReference type="Proteomes" id="UP001459277">
    <property type="component" value="Unassembled WGS sequence"/>
</dbReference>
<dbReference type="Pfam" id="PF13456">
    <property type="entry name" value="RVT_3"/>
    <property type="match status" value="1"/>
</dbReference>
<evidence type="ECO:0000313" key="2">
    <source>
        <dbReference type="EMBL" id="KAL0007814.1"/>
    </source>
</evidence>
<dbReference type="EMBL" id="JAZDWU010000003">
    <property type="protein sequence ID" value="KAL0007814.1"/>
    <property type="molecule type" value="Genomic_DNA"/>
</dbReference>
<protein>
    <recommendedName>
        <fullName evidence="1">RNase H type-1 domain-containing protein</fullName>
    </recommendedName>
</protein>